<dbReference type="Pfam" id="PF20151">
    <property type="entry name" value="DUF6533"/>
    <property type="match status" value="1"/>
</dbReference>
<name>A0A0C9VGU3_9AGAM</name>
<dbReference type="AlphaFoldDB" id="A0A0C9VGU3"/>
<dbReference type="OrthoDB" id="3349377at2759"/>
<evidence type="ECO:0000313" key="4">
    <source>
        <dbReference type="Proteomes" id="UP000053820"/>
    </source>
</evidence>
<feature type="transmembrane region" description="Helical" evidence="1">
    <location>
        <begin position="236"/>
        <end position="254"/>
    </location>
</feature>
<accession>A0A0C9VGU3</accession>
<proteinExistence type="predicted"/>
<dbReference type="HOGENOM" id="CLU_035509_15_1_1"/>
<evidence type="ECO:0000313" key="3">
    <source>
        <dbReference type="EMBL" id="KIJ64809.1"/>
    </source>
</evidence>
<dbReference type="EMBL" id="KN839845">
    <property type="protein sequence ID" value="KIJ64809.1"/>
    <property type="molecule type" value="Genomic_DNA"/>
</dbReference>
<feature type="transmembrane region" description="Helical" evidence="1">
    <location>
        <begin position="46"/>
        <end position="69"/>
    </location>
</feature>
<feature type="transmembrane region" description="Helical" evidence="1">
    <location>
        <begin position="138"/>
        <end position="157"/>
    </location>
</feature>
<organism evidence="3 4">
    <name type="scientific">Hydnomerulius pinastri MD-312</name>
    <dbReference type="NCBI Taxonomy" id="994086"/>
    <lineage>
        <taxon>Eukaryota</taxon>
        <taxon>Fungi</taxon>
        <taxon>Dikarya</taxon>
        <taxon>Basidiomycota</taxon>
        <taxon>Agaricomycotina</taxon>
        <taxon>Agaricomycetes</taxon>
        <taxon>Agaricomycetidae</taxon>
        <taxon>Boletales</taxon>
        <taxon>Boletales incertae sedis</taxon>
        <taxon>Leucogyrophana</taxon>
    </lineage>
</organism>
<keyword evidence="1" id="KW-0472">Membrane</keyword>
<evidence type="ECO:0000256" key="1">
    <source>
        <dbReference type="SAM" id="Phobius"/>
    </source>
</evidence>
<keyword evidence="4" id="KW-1185">Reference proteome</keyword>
<protein>
    <recommendedName>
        <fullName evidence="2">DUF6533 domain-containing protein</fullName>
    </recommendedName>
</protein>
<keyword evidence="1" id="KW-0812">Transmembrane</keyword>
<feature type="transmembrane region" description="Helical" evidence="1">
    <location>
        <begin position="17"/>
        <end position="34"/>
    </location>
</feature>
<dbReference type="InterPro" id="IPR045340">
    <property type="entry name" value="DUF6533"/>
</dbReference>
<feature type="domain" description="DUF6533" evidence="2">
    <location>
        <begin position="17"/>
        <end position="61"/>
    </location>
</feature>
<reference evidence="3 4" key="1">
    <citation type="submission" date="2014-04" db="EMBL/GenBank/DDBJ databases">
        <title>Evolutionary Origins and Diversification of the Mycorrhizal Mutualists.</title>
        <authorList>
            <consortium name="DOE Joint Genome Institute"/>
            <consortium name="Mycorrhizal Genomics Consortium"/>
            <person name="Kohler A."/>
            <person name="Kuo A."/>
            <person name="Nagy L.G."/>
            <person name="Floudas D."/>
            <person name="Copeland A."/>
            <person name="Barry K.W."/>
            <person name="Cichocki N."/>
            <person name="Veneault-Fourrey C."/>
            <person name="LaButti K."/>
            <person name="Lindquist E.A."/>
            <person name="Lipzen A."/>
            <person name="Lundell T."/>
            <person name="Morin E."/>
            <person name="Murat C."/>
            <person name="Riley R."/>
            <person name="Ohm R."/>
            <person name="Sun H."/>
            <person name="Tunlid A."/>
            <person name="Henrissat B."/>
            <person name="Grigoriev I.V."/>
            <person name="Hibbett D.S."/>
            <person name="Martin F."/>
        </authorList>
    </citation>
    <scope>NUCLEOTIDE SEQUENCE [LARGE SCALE GENOMIC DNA]</scope>
    <source>
        <strain evidence="3 4">MD-312</strain>
    </source>
</reference>
<feature type="transmembrane region" description="Helical" evidence="1">
    <location>
        <begin position="192"/>
        <end position="215"/>
    </location>
</feature>
<keyword evidence="1" id="KW-1133">Transmembrane helix</keyword>
<evidence type="ECO:0000259" key="2">
    <source>
        <dbReference type="Pfam" id="PF20151"/>
    </source>
</evidence>
<dbReference type="Proteomes" id="UP000053820">
    <property type="component" value="Unassembled WGS sequence"/>
</dbReference>
<gene>
    <name evidence="3" type="ORF">HYDPIDRAFT_28171</name>
</gene>
<sequence length="329" mass="36475">MASAPQSILATLQVSDYMSVMIATAVVYDYILTFPAEVEHIWKRPWTSMSVMFFVLRYVGVPVAIIGAFYGSPMISGTVTVCLPLLGTLAATDEILGGKNARCVSMTSDARLSHDDYSDASLVVMILRVYAMYNRSRLVLWGLLALYIPSVILFFVFDGIYYNPQTVLQVADVEIVDVSFCNAPSNIGPDLALYLSIPRLMLSVLLCVLAGVQFIRNSLEMHAALGKWRSKRYMNLLVRESILYFLVNLITNVVELIPGNLPEVAEDLLGSFTETIPFVLGPRLILGVREFHSHVVGEHIDSGFGLRSQRLSVHADDIMFVSPGERLID</sequence>